<dbReference type="Proteomes" id="UP000325081">
    <property type="component" value="Unassembled WGS sequence"/>
</dbReference>
<comment type="caution">
    <text evidence="2">The sequence shown here is derived from an EMBL/GenBank/DDBJ whole genome shotgun (WGS) entry which is preliminary data.</text>
</comment>
<accession>A0A5A7RDM5</accession>
<feature type="region of interest" description="Disordered" evidence="1">
    <location>
        <begin position="113"/>
        <end position="137"/>
    </location>
</feature>
<evidence type="ECO:0000313" key="2">
    <source>
        <dbReference type="EMBL" id="GER54667.1"/>
    </source>
</evidence>
<organism evidence="2 3">
    <name type="scientific">Striga asiatica</name>
    <name type="common">Asiatic witchweed</name>
    <name type="synonym">Buchnera asiatica</name>
    <dbReference type="NCBI Taxonomy" id="4170"/>
    <lineage>
        <taxon>Eukaryota</taxon>
        <taxon>Viridiplantae</taxon>
        <taxon>Streptophyta</taxon>
        <taxon>Embryophyta</taxon>
        <taxon>Tracheophyta</taxon>
        <taxon>Spermatophyta</taxon>
        <taxon>Magnoliopsida</taxon>
        <taxon>eudicotyledons</taxon>
        <taxon>Gunneridae</taxon>
        <taxon>Pentapetalae</taxon>
        <taxon>asterids</taxon>
        <taxon>lamiids</taxon>
        <taxon>Lamiales</taxon>
        <taxon>Orobanchaceae</taxon>
        <taxon>Buchnereae</taxon>
        <taxon>Striga</taxon>
    </lineage>
</organism>
<evidence type="ECO:0000313" key="3">
    <source>
        <dbReference type="Proteomes" id="UP000325081"/>
    </source>
</evidence>
<protein>
    <submittedName>
        <fullName evidence="2">Cysteine/Histidine-rich C1 domain family protein</fullName>
    </submittedName>
</protein>
<sequence length="192" mass="21208">MVVTLTETADLSRRRLSEGMLCIRWQREVCRQREMGTAARDGDGGVDGGGGDLCCRWRRGLETNRGRRDWRGCVTGRRLAAAGGGLRLQVVVVDLSIRRCRFLLKPPPIATATIPPLASATPPPLAAATPPSPTHTHTVQVCDSAALLRPHTHRDRRLPKQPPYSSATGLQARRLQLSKYYLRTELRTTVQP</sequence>
<feature type="compositionally biased region" description="Pro residues" evidence="1">
    <location>
        <begin position="121"/>
        <end position="133"/>
    </location>
</feature>
<reference evidence="3" key="1">
    <citation type="journal article" date="2019" name="Curr. Biol.">
        <title>Genome Sequence of Striga asiatica Provides Insight into the Evolution of Plant Parasitism.</title>
        <authorList>
            <person name="Yoshida S."/>
            <person name="Kim S."/>
            <person name="Wafula E.K."/>
            <person name="Tanskanen J."/>
            <person name="Kim Y.M."/>
            <person name="Honaas L."/>
            <person name="Yang Z."/>
            <person name="Spallek T."/>
            <person name="Conn C.E."/>
            <person name="Ichihashi Y."/>
            <person name="Cheong K."/>
            <person name="Cui S."/>
            <person name="Der J.P."/>
            <person name="Gundlach H."/>
            <person name="Jiao Y."/>
            <person name="Hori C."/>
            <person name="Ishida J.K."/>
            <person name="Kasahara H."/>
            <person name="Kiba T."/>
            <person name="Kim M.S."/>
            <person name="Koo N."/>
            <person name="Laohavisit A."/>
            <person name="Lee Y.H."/>
            <person name="Lumba S."/>
            <person name="McCourt P."/>
            <person name="Mortimer J.C."/>
            <person name="Mutuku J.M."/>
            <person name="Nomura T."/>
            <person name="Sasaki-Sekimoto Y."/>
            <person name="Seto Y."/>
            <person name="Wang Y."/>
            <person name="Wakatake T."/>
            <person name="Sakakibara H."/>
            <person name="Demura T."/>
            <person name="Yamaguchi S."/>
            <person name="Yoneyama K."/>
            <person name="Manabe R.I."/>
            <person name="Nelson D.C."/>
            <person name="Schulman A.H."/>
            <person name="Timko M.P."/>
            <person name="dePamphilis C.W."/>
            <person name="Choi D."/>
            <person name="Shirasu K."/>
        </authorList>
    </citation>
    <scope>NUCLEOTIDE SEQUENCE [LARGE SCALE GENOMIC DNA]</scope>
    <source>
        <strain evidence="3">cv. UVA1</strain>
    </source>
</reference>
<proteinExistence type="predicted"/>
<dbReference type="AlphaFoldDB" id="A0A5A7RDM5"/>
<name>A0A5A7RDM5_STRAF</name>
<dbReference type="EMBL" id="BKCP01011403">
    <property type="protein sequence ID" value="GER54667.1"/>
    <property type="molecule type" value="Genomic_DNA"/>
</dbReference>
<keyword evidence="3" id="KW-1185">Reference proteome</keyword>
<gene>
    <name evidence="2" type="ORF">STAS_32280</name>
</gene>
<evidence type="ECO:0000256" key="1">
    <source>
        <dbReference type="SAM" id="MobiDB-lite"/>
    </source>
</evidence>